<evidence type="ECO:0000313" key="6">
    <source>
        <dbReference type="Proteomes" id="UP000295606"/>
    </source>
</evidence>
<dbReference type="Gene3D" id="3.40.50.1000">
    <property type="entry name" value="HAD superfamily/HAD-like"/>
    <property type="match status" value="1"/>
</dbReference>
<evidence type="ECO:0000256" key="1">
    <source>
        <dbReference type="ARBA" id="ARBA00001946"/>
    </source>
</evidence>
<comment type="cofactor">
    <cofactor evidence="1">
        <name>Mg(2+)</name>
        <dbReference type="ChEBI" id="CHEBI:18420"/>
    </cofactor>
</comment>
<evidence type="ECO:0000256" key="4">
    <source>
        <dbReference type="ARBA" id="ARBA00022842"/>
    </source>
</evidence>
<dbReference type="GO" id="GO:0016787">
    <property type="term" value="F:hydrolase activity"/>
    <property type="evidence" value="ECO:0007669"/>
    <property type="project" value="UniProtKB-KW"/>
</dbReference>
<keyword evidence="3" id="KW-0479">Metal-binding</keyword>
<protein>
    <submittedName>
        <fullName evidence="5">HAD family hydrolase</fullName>
    </submittedName>
</protein>
<keyword evidence="4" id="KW-0460">Magnesium</keyword>
<dbReference type="SFLD" id="SFLDG01129">
    <property type="entry name" value="C1.5:_HAD__Beta-PGM__Phosphata"/>
    <property type="match status" value="1"/>
</dbReference>
<accession>A0A4R5L2Z5</accession>
<dbReference type="InterPro" id="IPR036412">
    <property type="entry name" value="HAD-like_sf"/>
</dbReference>
<dbReference type="Pfam" id="PF00702">
    <property type="entry name" value="Hydrolase"/>
    <property type="match status" value="1"/>
</dbReference>
<name>A0A4R5L2Z5_9BURK</name>
<evidence type="ECO:0000313" key="5">
    <source>
        <dbReference type="EMBL" id="TDG01965.1"/>
    </source>
</evidence>
<dbReference type="SFLD" id="SFLDS00003">
    <property type="entry name" value="Haloacid_Dehalogenase"/>
    <property type="match status" value="1"/>
</dbReference>
<reference evidence="5 6" key="1">
    <citation type="submission" date="2019-03" db="EMBL/GenBank/DDBJ databases">
        <title>Paraburkholderia sp. isolated from native Mimosa gymnas in Guartela State Park, Brazil.</title>
        <authorList>
            <person name="Paulitsch F."/>
            <person name="Hungria M."/>
            <person name="Delamuta J.R.M."/>
            <person name="Ribeiro R.A."/>
            <person name="Dall'Agnol R."/>
            <person name="Silva J.S.B."/>
        </authorList>
    </citation>
    <scope>NUCLEOTIDE SEQUENCE [LARGE SCALE GENOMIC DNA]</scope>
    <source>
        <strain evidence="5 6">CNPSo 3008</strain>
    </source>
</reference>
<keyword evidence="5" id="KW-0378">Hydrolase</keyword>
<dbReference type="InterPro" id="IPR023198">
    <property type="entry name" value="PGP-like_dom2"/>
</dbReference>
<dbReference type="InterPro" id="IPR006439">
    <property type="entry name" value="HAD-SF_hydro_IA"/>
</dbReference>
<gene>
    <name evidence="5" type="ORF">E1N52_42265</name>
</gene>
<comment type="similarity">
    <text evidence="2">Belongs to the HAD-like hydrolase superfamily. CbbY/CbbZ/Gph/YieH family.</text>
</comment>
<evidence type="ECO:0000256" key="3">
    <source>
        <dbReference type="ARBA" id="ARBA00022723"/>
    </source>
</evidence>
<dbReference type="SUPFAM" id="SSF56784">
    <property type="entry name" value="HAD-like"/>
    <property type="match status" value="1"/>
</dbReference>
<dbReference type="EMBL" id="SMOD01000088">
    <property type="protein sequence ID" value="TDG01965.1"/>
    <property type="molecule type" value="Genomic_DNA"/>
</dbReference>
<dbReference type="Proteomes" id="UP000295606">
    <property type="component" value="Unassembled WGS sequence"/>
</dbReference>
<dbReference type="Gene3D" id="1.10.150.240">
    <property type="entry name" value="Putative phosphatase, domain 2"/>
    <property type="match status" value="1"/>
</dbReference>
<organism evidence="5 6">
    <name type="scientific">Paraburkholderia guartelaensis</name>
    <dbReference type="NCBI Taxonomy" id="2546446"/>
    <lineage>
        <taxon>Bacteria</taxon>
        <taxon>Pseudomonadati</taxon>
        <taxon>Pseudomonadota</taxon>
        <taxon>Betaproteobacteria</taxon>
        <taxon>Burkholderiales</taxon>
        <taxon>Burkholderiaceae</taxon>
        <taxon>Paraburkholderia</taxon>
    </lineage>
</organism>
<sequence length="237" mass="25463">MIDIASSDALENYLMICDCDGVLVDSDAIAESIIVERLEALWRQTGVQRVVRPLLGLRTEAVVARTAAALGRTIDEAHAASIDAEVVRAAVQAPMTAEIDEALAAISLRKAVASNSFADYVKRVLDRTRLVKFFGERVFTADMVSNPKPAPDVYLAAARRLRVAPERCVVVEDSVTGARAAVAAGMTVLGFAGGAHAPDERAKNLRNVGVNAVFYSMRELPLLVQSWTQDQLARDGG</sequence>
<dbReference type="AlphaFoldDB" id="A0A4R5L2Z5"/>
<proteinExistence type="inferred from homology"/>
<dbReference type="InterPro" id="IPR023214">
    <property type="entry name" value="HAD_sf"/>
</dbReference>
<dbReference type="PANTHER" id="PTHR46193">
    <property type="entry name" value="6-PHOSPHOGLUCONATE PHOSPHATASE"/>
    <property type="match status" value="1"/>
</dbReference>
<dbReference type="NCBIfam" id="TIGR01509">
    <property type="entry name" value="HAD-SF-IA-v3"/>
    <property type="match status" value="1"/>
</dbReference>
<dbReference type="OrthoDB" id="9800058at2"/>
<dbReference type="InterPro" id="IPR051600">
    <property type="entry name" value="Beta-PGM-like"/>
</dbReference>
<dbReference type="RefSeq" id="WP_133190963.1">
    <property type="nucleotide sequence ID" value="NZ_SMOD01000088.1"/>
</dbReference>
<dbReference type="GO" id="GO:0046872">
    <property type="term" value="F:metal ion binding"/>
    <property type="evidence" value="ECO:0007669"/>
    <property type="project" value="UniProtKB-KW"/>
</dbReference>
<comment type="caution">
    <text evidence="5">The sequence shown here is derived from an EMBL/GenBank/DDBJ whole genome shotgun (WGS) entry which is preliminary data.</text>
</comment>
<dbReference type="PANTHER" id="PTHR46193:SF10">
    <property type="entry name" value="6-PHOSPHOGLUCONATE PHOSPHATASE"/>
    <property type="match status" value="1"/>
</dbReference>
<evidence type="ECO:0000256" key="2">
    <source>
        <dbReference type="ARBA" id="ARBA00006171"/>
    </source>
</evidence>